<dbReference type="InParanoid" id="A0A4Q1BLD5"/>
<keyword evidence="4" id="KW-1185">Reference proteome</keyword>
<comment type="caution">
    <text evidence="3">The sequence shown here is derived from an EMBL/GenBank/DDBJ whole genome shotgun (WGS) entry which is preliminary data.</text>
</comment>
<protein>
    <submittedName>
        <fullName evidence="3">Holo-[acyl-carrier-protein] synthase</fullName>
    </submittedName>
</protein>
<gene>
    <name evidence="3" type="ORF">M231_04115</name>
</gene>
<dbReference type="STRING" id="5217.A0A4Q1BLD5"/>
<name>A0A4Q1BLD5_TREME</name>
<dbReference type="InterPro" id="IPR037143">
    <property type="entry name" value="4-PPantetheinyl_Trfase_dom_sf"/>
</dbReference>
<evidence type="ECO:0000313" key="3">
    <source>
        <dbReference type="EMBL" id="RXK38609.1"/>
    </source>
</evidence>
<dbReference type="InterPro" id="IPR002582">
    <property type="entry name" value="ACPS"/>
</dbReference>
<dbReference type="GO" id="GO:0008897">
    <property type="term" value="F:holo-[acyl-carrier-protein] synthase activity"/>
    <property type="evidence" value="ECO:0007669"/>
    <property type="project" value="InterPro"/>
</dbReference>
<reference evidence="3 4" key="1">
    <citation type="submission" date="2016-06" db="EMBL/GenBank/DDBJ databases">
        <title>Evolution of pathogenesis and genome organization in the Tremellales.</title>
        <authorList>
            <person name="Cuomo C."/>
            <person name="Litvintseva A."/>
            <person name="Heitman J."/>
            <person name="Chen Y."/>
            <person name="Sun S."/>
            <person name="Springer D."/>
            <person name="Dromer F."/>
            <person name="Young S."/>
            <person name="Zeng Q."/>
            <person name="Chapman S."/>
            <person name="Gujja S."/>
            <person name="Saif S."/>
            <person name="Birren B."/>
        </authorList>
    </citation>
    <scope>NUCLEOTIDE SEQUENCE [LARGE SCALE GENOMIC DNA]</scope>
    <source>
        <strain evidence="3 4">ATCC 28783</strain>
    </source>
</reference>
<dbReference type="InterPro" id="IPR008278">
    <property type="entry name" value="4-PPantetheinyl_Trfase_dom"/>
</dbReference>
<dbReference type="FunCoup" id="A0A4Q1BLD5">
    <property type="interactions" value="11"/>
</dbReference>
<dbReference type="Pfam" id="PF01648">
    <property type="entry name" value="ACPS"/>
    <property type="match status" value="1"/>
</dbReference>
<dbReference type="OrthoDB" id="15433at2759"/>
<dbReference type="AlphaFoldDB" id="A0A4Q1BLD5"/>
<keyword evidence="1" id="KW-0808">Transferase</keyword>
<dbReference type="Proteomes" id="UP000289152">
    <property type="component" value="Unassembled WGS sequence"/>
</dbReference>
<evidence type="ECO:0000313" key="4">
    <source>
        <dbReference type="Proteomes" id="UP000289152"/>
    </source>
</evidence>
<dbReference type="EMBL" id="SDIL01000045">
    <property type="protein sequence ID" value="RXK38609.1"/>
    <property type="molecule type" value="Genomic_DNA"/>
</dbReference>
<proteinExistence type="inferred from homology"/>
<accession>A0A4Q1BLD5</accession>
<organism evidence="3 4">
    <name type="scientific">Tremella mesenterica</name>
    <name type="common">Jelly fungus</name>
    <dbReference type="NCBI Taxonomy" id="5217"/>
    <lineage>
        <taxon>Eukaryota</taxon>
        <taxon>Fungi</taxon>
        <taxon>Dikarya</taxon>
        <taxon>Basidiomycota</taxon>
        <taxon>Agaricomycotina</taxon>
        <taxon>Tremellomycetes</taxon>
        <taxon>Tremellales</taxon>
        <taxon>Tremellaceae</taxon>
        <taxon>Tremella</taxon>
    </lineage>
</organism>
<evidence type="ECO:0000259" key="2">
    <source>
        <dbReference type="Pfam" id="PF01648"/>
    </source>
</evidence>
<evidence type="ECO:0000256" key="1">
    <source>
        <dbReference type="ARBA" id="ARBA00022679"/>
    </source>
</evidence>
<feature type="domain" description="4'-phosphopantetheinyl transferase" evidence="2">
    <location>
        <begin position="4"/>
        <end position="106"/>
    </location>
</feature>
<dbReference type="GO" id="GO:0006633">
    <property type="term" value="P:fatty acid biosynthetic process"/>
    <property type="evidence" value="ECO:0007669"/>
    <property type="project" value="InterPro"/>
</dbReference>
<dbReference type="GO" id="GO:0000287">
    <property type="term" value="F:magnesium ion binding"/>
    <property type="evidence" value="ECO:0007669"/>
    <property type="project" value="InterPro"/>
</dbReference>
<sequence>MIIGIGIDILSIERLRGVILRRGSLNLARRICCPREFIEFKALPRIEDVQLRFLASRWTAKEAAYKALPFPRVTWKSLDLRYMSNGRPTLHYISRTTEEKVTLLLSLSGDAGVVVGVVVVESKSTK</sequence>
<dbReference type="HAMAP" id="MF_00101">
    <property type="entry name" value="AcpS"/>
    <property type="match status" value="1"/>
</dbReference>
<dbReference type="Gene3D" id="3.90.470.20">
    <property type="entry name" value="4'-phosphopantetheinyl transferase domain"/>
    <property type="match status" value="1"/>
</dbReference>
<dbReference type="SUPFAM" id="SSF56214">
    <property type="entry name" value="4'-phosphopantetheinyl transferase"/>
    <property type="match status" value="1"/>
</dbReference>
<dbReference type="VEuPathDB" id="FungiDB:TREMEDRAFT_62267"/>